<keyword evidence="5 6" id="KW-0472">Membrane</keyword>
<dbReference type="InterPro" id="IPR037185">
    <property type="entry name" value="EmrE-like"/>
</dbReference>
<comment type="caution">
    <text evidence="8">The sequence shown here is derived from an EMBL/GenBank/DDBJ whole genome shotgun (WGS) entry which is preliminary data.</text>
</comment>
<evidence type="ECO:0000313" key="8">
    <source>
        <dbReference type="EMBL" id="MBB3170148.1"/>
    </source>
</evidence>
<reference evidence="8 9" key="1">
    <citation type="submission" date="2020-08" db="EMBL/GenBank/DDBJ databases">
        <title>Genomic Encyclopedia of Type Strains, Phase III (KMG-III): the genomes of soil and plant-associated and newly described type strains.</title>
        <authorList>
            <person name="Whitman W."/>
        </authorList>
    </citation>
    <scope>NUCLEOTIDE SEQUENCE [LARGE SCALE GENOMIC DNA]</scope>
    <source>
        <strain evidence="8 9">CECT 8571</strain>
    </source>
</reference>
<feature type="domain" description="EamA" evidence="7">
    <location>
        <begin position="10"/>
        <end position="145"/>
    </location>
</feature>
<dbReference type="Pfam" id="PF00892">
    <property type="entry name" value="EamA"/>
    <property type="match status" value="2"/>
</dbReference>
<dbReference type="Gene3D" id="1.10.3730.20">
    <property type="match status" value="1"/>
</dbReference>
<dbReference type="GO" id="GO:0016020">
    <property type="term" value="C:membrane"/>
    <property type="evidence" value="ECO:0007669"/>
    <property type="project" value="UniProtKB-SubCell"/>
</dbReference>
<feature type="transmembrane region" description="Helical" evidence="6">
    <location>
        <begin position="283"/>
        <end position="302"/>
    </location>
</feature>
<dbReference type="SUPFAM" id="SSF103481">
    <property type="entry name" value="Multidrug resistance efflux transporter EmrE"/>
    <property type="match status" value="1"/>
</dbReference>
<dbReference type="Proteomes" id="UP000559987">
    <property type="component" value="Unassembled WGS sequence"/>
</dbReference>
<name>A0A839UXH2_9GAMM</name>
<dbReference type="RefSeq" id="WP_183911648.1">
    <property type="nucleotide sequence ID" value="NZ_JACHXZ010000006.1"/>
</dbReference>
<feature type="transmembrane region" description="Helical" evidence="6">
    <location>
        <begin position="12"/>
        <end position="32"/>
    </location>
</feature>
<feature type="domain" description="EamA" evidence="7">
    <location>
        <begin position="161"/>
        <end position="299"/>
    </location>
</feature>
<keyword evidence="9" id="KW-1185">Reference proteome</keyword>
<evidence type="ECO:0000313" key="9">
    <source>
        <dbReference type="Proteomes" id="UP000559987"/>
    </source>
</evidence>
<dbReference type="PANTHER" id="PTHR32322">
    <property type="entry name" value="INNER MEMBRANE TRANSPORTER"/>
    <property type="match status" value="1"/>
</dbReference>
<feature type="transmembrane region" description="Helical" evidence="6">
    <location>
        <begin position="219"/>
        <end position="243"/>
    </location>
</feature>
<evidence type="ECO:0000256" key="2">
    <source>
        <dbReference type="ARBA" id="ARBA00007362"/>
    </source>
</evidence>
<evidence type="ECO:0000259" key="7">
    <source>
        <dbReference type="Pfam" id="PF00892"/>
    </source>
</evidence>
<sequence>MHVITGRWQLGLVLALVTALMWGLLPIALKGVLGPMDAVTITWFRFFLSTLLIGTYIQCRGGFPWRKLFDRTMAGRFVVAIVCLLGNFLLYLLGLDYTTASAAQVMIQLAPMLMLVLSLFIFNERFSLGQGFGVVLFLLGLVLFFNLRIPEILAAQGQYVLGVGLIFLAAVVWAAYGIIQKQLQTSLTSMEILWIIFAVGAVTFAPAADFSSFAQLSPFAWGCLLFSGVNTVIAYGTFAYALVHWEASRVSATITLVPVITLCCVQILDWIAPDFLVAEPMNWLSWLGAGLVVLGSMLAALLKGR</sequence>
<organism evidence="8 9">
    <name type="scientific">Simiduia aestuariiviva</name>
    <dbReference type="NCBI Taxonomy" id="1510459"/>
    <lineage>
        <taxon>Bacteria</taxon>
        <taxon>Pseudomonadati</taxon>
        <taxon>Pseudomonadota</taxon>
        <taxon>Gammaproteobacteria</taxon>
        <taxon>Cellvibrionales</taxon>
        <taxon>Cellvibrionaceae</taxon>
        <taxon>Simiduia</taxon>
    </lineage>
</organism>
<feature type="transmembrane region" description="Helical" evidence="6">
    <location>
        <begin position="128"/>
        <end position="147"/>
    </location>
</feature>
<gene>
    <name evidence="8" type="ORF">FHS30_003365</name>
</gene>
<evidence type="ECO:0000256" key="5">
    <source>
        <dbReference type="ARBA" id="ARBA00023136"/>
    </source>
</evidence>
<dbReference type="PANTHER" id="PTHR32322:SF2">
    <property type="entry name" value="EAMA DOMAIN-CONTAINING PROTEIN"/>
    <property type="match status" value="1"/>
</dbReference>
<feature type="transmembrane region" description="Helical" evidence="6">
    <location>
        <begin position="77"/>
        <end position="95"/>
    </location>
</feature>
<dbReference type="InterPro" id="IPR000620">
    <property type="entry name" value="EamA_dom"/>
</dbReference>
<feature type="transmembrane region" description="Helical" evidence="6">
    <location>
        <begin position="250"/>
        <end position="271"/>
    </location>
</feature>
<dbReference type="EMBL" id="JACHXZ010000006">
    <property type="protein sequence ID" value="MBB3170148.1"/>
    <property type="molecule type" value="Genomic_DNA"/>
</dbReference>
<feature type="transmembrane region" description="Helical" evidence="6">
    <location>
        <begin position="101"/>
        <end position="121"/>
    </location>
</feature>
<feature type="transmembrane region" description="Helical" evidence="6">
    <location>
        <begin position="159"/>
        <end position="179"/>
    </location>
</feature>
<evidence type="ECO:0000256" key="3">
    <source>
        <dbReference type="ARBA" id="ARBA00022692"/>
    </source>
</evidence>
<dbReference type="AlphaFoldDB" id="A0A839UXH2"/>
<dbReference type="InterPro" id="IPR050638">
    <property type="entry name" value="AA-Vitamin_Transporters"/>
</dbReference>
<evidence type="ECO:0000256" key="4">
    <source>
        <dbReference type="ARBA" id="ARBA00022989"/>
    </source>
</evidence>
<comment type="subcellular location">
    <subcellularLocation>
        <location evidence="1">Membrane</location>
        <topology evidence="1">Multi-pass membrane protein</topology>
    </subcellularLocation>
</comment>
<evidence type="ECO:0000256" key="1">
    <source>
        <dbReference type="ARBA" id="ARBA00004141"/>
    </source>
</evidence>
<keyword evidence="3 6" id="KW-0812">Transmembrane</keyword>
<proteinExistence type="inferred from homology"/>
<accession>A0A839UXH2</accession>
<feature type="transmembrane region" description="Helical" evidence="6">
    <location>
        <begin position="38"/>
        <end position="57"/>
    </location>
</feature>
<keyword evidence="4 6" id="KW-1133">Transmembrane helix</keyword>
<protein>
    <submittedName>
        <fullName evidence="8">Drug/metabolite transporter (DMT)-like permease</fullName>
    </submittedName>
</protein>
<feature type="transmembrane region" description="Helical" evidence="6">
    <location>
        <begin position="191"/>
        <end position="213"/>
    </location>
</feature>
<comment type="similarity">
    <text evidence="2">Belongs to the EamA transporter family.</text>
</comment>
<evidence type="ECO:0000256" key="6">
    <source>
        <dbReference type="SAM" id="Phobius"/>
    </source>
</evidence>